<organism evidence="2 3">
    <name type="scientific">Potamilus streckersoni</name>
    <dbReference type="NCBI Taxonomy" id="2493646"/>
    <lineage>
        <taxon>Eukaryota</taxon>
        <taxon>Metazoa</taxon>
        <taxon>Spiralia</taxon>
        <taxon>Lophotrochozoa</taxon>
        <taxon>Mollusca</taxon>
        <taxon>Bivalvia</taxon>
        <taxon>Autobranchia</taxon>
        <taxon>Heteroconchia</taxon>
        <taxon>Palaeoheterodonta</taxon>
        <taxon>Unionida</taxon>
        <taxon>Unionoidea</taxon>
        <taxon>Unionidae</taxon>
        <taxon>Ambleminae</taxon>
        <taxon>Lampsilini</taxon>
        <taxon>Potamilus</taxon>
    </lineage>
</organism>
<evidence type="ECO:0000313" key="2">
    <source>
        <dbReference type="EMBL" id="KAK3596596.1"/>
    </source>
</evidence>
<reference evidence="2" key="3">
    <citation type="submission" date="2023-05" db="EMBL/GenBank/DDBJ databases">
        <authorList>
            <person name="Smith C.H."/>
        </authorList>
    </citation>
    <scope>NUCLEOTIDE SEQUENCE</scope>
    <source>
        <strain evidence="2">CHS0354</strain>
        <tissue evidence="2">Mantle</tissue>
    </source>
</reference>
<name>A0AAE0W057_9BIVA</name>
<dbReference type="Proteomes" id="UP001195483">
    <property type="component" value="Unassembled WGS sequence"/>
</dbReference>
<gene>
    <name evidence="2" type="ORF">CHS0354_020937</name>
</gene>
<proteinExistence type="predicted"/>
<keyword evidence="3" id="KW-1185">Reference proteome</keyword>
<accession>A0AAE0W057</accession>
<feature type="region of interest" description="Disordered" evidence="1">
    <location>
        <begin position="89"/>
        <end position="115"/>
    </location>
</feature>
<evidence type="ECO:0000313" key="3">
    <source>
        <dbReference type="Proteomes" id="UP001195483"/>
    </source>
</evidence>
<feature type="compositionally biased region" description="Polar residues" evidence="1">
    <location>
        <begin position="90"/>
        <end position="103"/>
    </location>
</feature>
<reference evidence="2" key="2">
    <citation type="journal article" date="2021" name="Genome Biol. Evol.">
        <title>Developing a high-quality reference genome for a parasitic bivalve with doubly uniparental inheritance (Bivalvia: Unionida).</title>
        <authorList>
            <person name="Smith C.H."/>
        </authorList>
    </citation>
    <scope>NUCLEOTIDE SEQUENCE</scope>
    <source>
        <strain evidence="2">CHS0354</strain>
        <tissue evidence="2">Mantle</tissue>
    </source>
</reference>
<feature type="compositionally biased region" description="Basic and acidic residues" evidence="1">
    <location>
        <begin position="19"/>
        <end position="35"/>
    </location>
</feature>
<feature type="region of interest" description="Disordered" evidence="1">
    <location>
        <begin position="1"/>
        <end position="40"/>
    </location>
</feature>
<reference evidence="2" key="1">
    <citation type="journal article" date="2021" name="Genome Biol. Evol.">
        <title>A High-Quality Reference Genome for a Parasitic Bivalve with Doubly Uniparental Inheritance (Bivalvia: Unionida).</title>
        <authorList>
            <person name="Smith C.H."/>
        </authorList>
    </citation>
    <scope>NUCLEOTIDE SEQUENCE</scope>
    <source>
        <strain evidence="2">CHS0354</strain>
    </source>
</reference>
<sequence>MDEERQWTMQIKRKRKTHPSKEKNTQEKHDTETCRNKPSGMKIAKKNDVHSKSLVTEKTEAPQNELIIKDAEALENDIIIKIKEEYFSEKAQQSNGRQVNSITVKEEEETQWKSA</sequence>
<comment type="caution">
    <text evidence="2">The sequence shown here is derived from an EMBL/GenBank/DDBJ whole genome shotgun (WGS) entry which is preliminary data.</text>
</comment>
<protein>
    <submittedName>
        <fullName evidence="2">Uncharacterized protein</fullName>
    </submittedName>
</protein>
<dbReference type="AlphaFoldDB" id="A0AAE0W057"/>
<evidence type="ECO:0000256" key="1">
    <source>
        <dbReference type="SAM" id="MobiDB-lite"/>
    </source>
</evidence>
<dbReference type="EMBL" id="JAEAOA010001282">
    <property type="protein sequence ID" value="KAK3596596.1"/>
    <property type="molecule type" value="Genomic_DNA"/>
</dbReference>